<protein>
    <submittedName>
        <fullName evidence="1">Uncharacterized protein</fullName>
    </submittedName>
</protein>
<accession>A0A9W6UZN3</accession>
<reference evidence="1" key="1">
    <citation type="submission" date="2023-02" db="EMBL/GenBank/DDBJ databases">
        <title>Kitasatospora phosalacinea NBRC 14627.</title>
        <authorList>
            <person name="Ichikawa N."/>
            <person name="Sato H."/>
            <person name="Tonouchi N."/>
        </authorList>
    </citation>
    <scope>NUCLEOTIDE SEQUENCE</scope>
    <source>
        <strain evidence="1">NBRC 14627</strain>
    </source>
</reference>
<organism evidence="1 2">
    <name type="scientific">Kitasatospora phosalacinea</name>
    <dbReference type="NCBI Taxonomy" id="2065"/>
    <lineage>
        <taxon>Bacteria</taxon>
        <taxon>Bacillati</taxon>
        <taxon>Actinomycetota</taxon>
        <taxon>Actinomycetes</taxon>
        <taxon>Kitasatosporales</taxon>
        <taxon>Streptomycetaceae</taxon>
        <taxon>Kitasatospora</taxon>
    </lineage>
</organism>
<evidence type="ECO:0000313" key="1">
    <source>
        <dbReference type="EMBL" id="GLW69859.1"/>
    </source>
</evidence>
<sequence length="107" mass="11341">MGGHAWDDLPLGLLRVQPYQAVQLVAPVVGTVDEVRVGRLGEPCTVPNIVLPTRVTEASTSSTTPIAQLSPHRLPAATALETTPLDVEFGGTGQRFVLGREQLFAPS</sequence>
<gene>
    <name evidence="1" type="ORF">Kpho02_21580</name>
</gene>
<name>A0A9W6UZN3_9ACTN</name>
<dbReference type="EMBL" id="BSSA01000005">
    <property type="protein sequence ID" value="GLW69859.1"/>
    <property type="molecule type" value="Genomic_DNA"/>
</dbReference>
<proteinExistence type="predicted"/>
<dbReference type="AlphaFoldDB" id="A0A9W6UZN3"/>
<evidence type="ECO:0000313" key="2">
    <source>
        <dbReference type="Proteomes" id="UP001165041"/>
    </source>
</evidence>
<dbReference type="Proteomes" id="UP001165041">
    <property type="component" value="Unassembled WGS sequence"/>
</dbReference>
<comment type="caution">
    <text evidence="1">The sequence shown here is derived from an EMBL/GenBank/DDBJ whole genome shotgun (WGS) entry which is preliminary data.</text>
</comment>